<dbReference type="Gene3D" id="3.40.1360.10">
    <property type="match status" value="1"/>
</dbReference>
<dbReference type="SUPFAM" id="SSF57783">
    <property type="entry name" value="Zinc beta-ribbon"/>
    <property type="match status" value="1"/>
</dbReference>
<dbReference type="GO" id="GO:0003899">
    <property type="term" value="F:DNA-directed RNA polymerase activity"/>
    <property type="evidence" value="ECO:0007669"/>
    <property type="project" value="InterPro"/>
</dbReference>
<dbReference type="Proteomes" id="UP000286246">
    <property type="component" value="Unassembled WGS sequence"/>
</dbReference>
<evidence type="ECO:0000259" key="1">
    <source>
        <dbReference type="Pfam" id="PF01807"/>
    </source>
</evidence>
<gene>
    <name evidence="2" type="ORF">DFQ12_4299</name>
</gene>
<comment type="caution">
    <text evidence="2">The sequence shown here is derived from an EMBL/GenBank/DDBJ whole genome shotgun (WGS) entry which is preliminary data.</text>
</comment>
<organism evidence="2 3">
    <name type="scientific">Sphingobacterium detergens</name>
    <dbReference type="NCBI Taxonomy" id="1145106"/>
    <lineage>
        <taxon>Bacteria</taxon>
        <taxon>Pseudomonadati</taxon>
        <taxon>Bacteroidota</taxon>
        <taxon>Sphingobacteriia</taxon>
        <taxon>Sphingobacteriales</taxon>
        <taxon>Sphingobacteriaceae</taxon>
        <taxon>Sphingobacterium</taxon>
    </lineage>
</organism>
<dbReference type="Pfam" id="PF01807">
    <property type="entry name" value="Zn_ribbon_DnaG"/>
    <property type="match status" value="1"/>
</dbReference>
<dbReference type="InterPro" id="IPR036977">
    <property type="entry name" value="DNA_primase_Znf_CHC2"/>
</dbReference>
<dbReference type="InterPro" id="IPR002694">
    <property type="entry name" value="Znf_CHC2"/>
</dbReference>
<proteinExistence type="predicted"/>
<protein>
    <submittedName>
        <fullName evidence="2">CHC2-type zinc finger protein</fullName>
    </submittedName>
</protein>
<keyword evidence="3" id="KW-1185">Reference proteome</keyword>
<dbReference type="Gene3D" id="3.90.580.10">
    <property type="entry name" value="Zinc finger, CHC2-type domain"/>
    <property type="match status" value="1"/>
</dbReference>
<dbReference type="Pfam" id="PF13155">
    <property type="entry name" value="Toprim_2"/>
    <property type="match status" value="1"/>
</dbReference>
<accession>A0A420ARP3</accession>
<dbReference type="GO" id="GO:0006260">
    <property type="term" value="P:DNA replication"/>
    <property type="evidence" value="ECO:0007669"/>
    <property type="project" value="InterPro"/>
</dbReference>
<dbReference type="AlphaFoldDB" id="A0A420ARP3"/>
<dbReference type="EMBL" id="RAPY01000004">
    <property type="protein sequence ID" value="RKE47138.1"/>
    <property type="molecule type" value="Genomic_DNA"/>
</dbReference>
<dbReference type="OrthoDB" id="8536512at2"/>
<dbReference type="GO" id="GO:0003677">
    <property type="term" value="F:DNA binding"/>
    <property type="evidence" value="ECO:0007669"/>
    <property type="project" value="InterPro"/>
</dbReference>
<feature type="domain" description="Zinc finger CHC2-type" evidence="1">
    <location>
        <begin position="31"/>
        <end position="82"/>
    </location>
</feature>
<dbReference type="RefSeq" id="WP_120260954.1">
    <property type="nucleotide sequence ID" value="NZ_RAPY01000004.1"/>
</dbReference>
<evidence type="ECO:0000313" key="2">
    <source>
        <dbReference type="EMBL" id="RKE47138.1"/>
    </source>
</evidence>
<name>A0A420ARP3_SPHD1</name>
<reference evidence="2 3" key="1">
    <citation type="submission" date="2018-09" db="EMBL/GenBank/DDBJ databases">
        <title>Genomic Encyclopedia of Type Strains, Phase III (KMG-III): the genomes of soil and plant-associated and newly described type strains.</title>
        <authorList>
            <person name="Whitman W."/>
        </authorList>
    </citation>
    <scope>NUCLEOTIDE SEQUENCE [LARGE SCALE GENOMIC DNA]</scope>
    <source>
        <strain evidence="2 3">CECT 7938</strain>
    </source>
</reference>
<dbReference type="SUPFAM" id="SSF56731">
    <property type="entry name" value="DNA primase core"/>
    <property type="match status" value="1"/>
</dbReference>
<evidence type="ECO:0000313" key="3">
    <source>
        <dbReference type="Proteomes" id="UP000286246"/>
    </source>
</evidence>
<dbReference type="GO" id="GO:0008270">
    <property type="term" value="F:zinc ion binding"/>
    <property type="evidence" value="ECO:0007669"/>
    <property type="project" value="InterPro"/>
</dbReference>
<sequence length="299" mass="33837">MRSARRRITCAQVNEMDLVVYLETLGYKPQKIKGCNYWYLSPLRIEQTASFKINQQLNQWYDFGIGKGGGVIDFAMLYFNCSVKALLHSFEGTGLITPIEKSFIPPPESRIEITATEPLYLFPLISYLDKRGIDLNLAATYCQQVRYTINGKIFFGIGFKNNSGGFEIRNVFFKCSSSPKDIKLFRNGYATLSVFEGFLDFLSFLKLFDGTVAAQTDYLILNSLSFFEKHLDFMKTYSKVFLYLDNDKAGKSATDIALKTGPAFISYSGIYHAYKDLNDLLIGCPLPTMQSPSDEQGKT</sequence>